<dbReference type="Gene3D" id="3.40.630.30">
    <property type="match status" value="1"/>
</dbReference>
<dbReference type="PROSITE" id="PS51186">
    <property type="entry name" value="GNAT"/>
    <property type="match status" value="1"/>
</dbReference>
<evidence type="ECO:0000256" key="1">
    <source>
        <dbReference type="SAM" id="MobiDB-lite"/>
    </source>
</evidence>
<keyword evidence="4" id="KW-1185">Reference proteome</keyword>
<evidence type="ECO:0000313" key="4">
    <source>
        <dbReference type="Proteomes" id="UP001183648"/>
    </source>
</evidence>
<dbReference type="EMBL" id="JAVDYG010000001">
    <property type="protein sequence ID" value="MDR7364464.1"/>
    <property type="molecule type" value="Genomic_DNA"/>
</dbReference>
<feature type="region of interest" description="Disordered" evidence="1">
    <location>
        <begin position="1"/>
        <end position="28"/>
    </location>
</feature>
<dbReference type="InterPro" id="IPR000182">
    <property type="entry name" value="GNAT_dom"/>
</dbReference>
<name>A0ABU2C1K5_9ACTN</name>
<proteinExistence type="predicted"/>
<feature type="domain" description="N-acetyltransferase" evidence="2">
    <location>
        <begin position="145"/>
        <end position="278"/>
    </location>
</feature>
<dbReference type="SUPFAM" id="SSF55729">
    <property type="entry name" value="Acyl-CoA N-acyltransferases (Nat)"/>
    <property type="match status" value="1"/>
</dbReference>
<organism evidence="3 4">
    <name type="scientific">Nocardioides marmoribigeumensis</name>
    <dbReference type="NCBI Taxonomy" id="433649"/>
    <lineage>
        <taxon>Bacteria</taxon>
        <taxon>Bacillati</taxon>
        <taxon>Actinomycetota</taxon>
        <taxon>Actinomycetes</taxon>
        <taxon>Propionibacteriales</taxon>
        <taxon>Nocardioidaceae</taxon>
        <taxon>Nocardioides</taxon>
    </lineage>
</organism>
<comment type="caution">
    <text evidence="3">The sequence shown here is derived from an EMBL/GenBank/DDBJ whole genome shotgun (WGS) entry which is preliminary data.</text>
</comment>
<sequence>MAGPPEPRSSIEPDEGEHLATGWEPDLPDSDTLVRRAVAVHASWGVAVADSLGRPSRRTPRWAGGFVGDKGALTNPVVVTAPLAPGEYAEVLGEVGGLVPDRAPYFLVSPFPTPDLSAHGLVRIGHPPLMVRFPGGAAPPLRDGVGLRQVADEDTLAVAERVLVEGYPMPELQPLVPGSILAPPLLDGTTRVWLAYVDGQPSAVAAAHVAGGAVLVEYVAALPSGRGRGAGAAATWAATLCEPDLPAVLVASDDGRPLYETMGFVAVERWTAWLRPAR</sequence>
<protein>
    <recommendedName>
        <fullName evidence="2">N-acetyltransferase domain-containing protein</fullName>
    </recommendedName>
</protein>
<dbReference type="RefSeq" id="WP_310306144.1">
    <property type="nucleotide sequence ID" value="NZ_BAAAPS010000006.1"/>
</dbReference>
<evidence type="ECO:0000259" key="2">
    <source>
        <dbReference type="PROSITE" id="PS51186"/>
    </source>
</evidence>
<reference evidence="3 4" key="1">
    <citation type="submission" date="2023-07" db="EMBL/GenBank/DDBJ databases">
        <title>Sequencing the genomes of 1000 actinobacteria strains.</title>
        <authorList>
            <person name="Klenk H.-P."/>
        </authorList>
    </citation>
    <scope>NUCLEOTIDE SEQUENCE [LARGE SCALE GENOMIC DNA]</scope>
    <source>
        <strain evidence="3 4">DSM 19426</strain>
    </source>
</reference>
<dbReference type="Proteomes" id="UP001183648">
    <property type="component" value="Unassembled WGS sequence"/>
</dbReference>
<gene>
    <name evidence="3" type="ORF">J2S63_004017</name>
</gene>
<accession>A0ABU2C1K5</accession>
<evidence type="ECO:0000313" key="3">
    <source>
        <dbReference type="EMBL" id="MDR7364464.1"/>
    </source>
</evidence>
<dbReference type="InterPro" id="IPR016181">
    <property type="entry name" value="Acyl_CoA_acyltransferase"/>
</dbReference>